<dbReference type="InterPro" id="IPR003856">
    <property type="entry name" value="LPS_length_determ_N"/>
</dbReference>
<dbReference type="AlphaFoldDB" id="A0A0A8E5R0"/>
<dbReference type="HOGENOM" id="CLU_965601_0_0_6"/>
<evidence type="ECO:0000259" key="7">
    <source>
        <dbReference type="Pfam" id="PF02706"/>
    </source>
</evidence>
<keyword evidence="9" id="KW-1185">Reference proteome</keyword>
<dbReference type="Pfam" id="PF02706">
    <property type="entry name" value="Wzz"/>
    <property type="match status" value="1"/>
</dbReference>
<evidence type="ECO:0000256" key="4">
    <source>
        <dbReference type="ARBA" id="ARBA00022989"/>
    </source>
</evidence>
<dbReference type="Proteomes" id="UP000031104">
    <property type="component" value="Chromosome"/>
</dbReference>
<dbReference type="KEGG" id="fgu:SD28_06805"/>
<dbReference type="EMBL" id="CP010427">
    <property type="protein sequence ID" value="AJC49348.1"/>
    <property type="molecule type" value="Genomic_DNA"/>
</dbReference>
<evidence type="ECO:0000256" key="3">
    <source>
        <dbReference type="ARBA" id="ARBA00022692"/>
    </source>
</evidence>
<dbReference type="STRING" id="594679.SD28_06805"/>
<sequence>MSEVKKDEYIEISLTKIIIAIFKNIKTFLLMFLMGIALTVCYTFIYIPKYNYEQMIAPPFYLSVQGEVRIVNEIKLDVILNNILASVQQADPNNNLLNDIEILVANKNKMTFFSLVVSAPLDSKKEVERLYNLLMKDFSESIIVKRQIQIWRDNIQRNIDANNEYITRYSDLIKQNQDYLKELSSQKRLSGLDGQTLLSSYVNRIDSYQKQIFSLVDSQKTLKLQLDSLQPNVIKFGDINYDKSSKLSKLQILVVGVLLSIFIGLLGVFVKVIIKKAIVEYRNSQTIS</sequence>
<comment type="subcellular location">
    <subcellularLocation>
        <location evidence="1">Cell membrane</location>
        <topology evidence="1">Multi-pass membrane protein</topology>
    </subcellularLocation>
</comment>
<dbReference type="RefSeq" id="WP_039125327.1">
    <property type="nucleotide sequence ID" value="NZ_CP010427.1"/>
</dbReference>
<keyword evidence="3 6" id="KW-0812">Transmembrane</keyword>
<dbReference type="OrthoDB" id="5605736at2"/>
<evidence type="ECO:0000256" key="5">
    <source>
        <dbReference type="ARBA" id="ARBA00023136"/>
    </source>
</evidence>
<organism evidence="8 9">
    <name type="scientific">Allofrancisella guangzhouensis</name>
    <dbReference type="NCBI Taxonomy" id="594679"/>
    <lineage>
        <taxon>Bacteria</taxon>
        <taxon>Pseudomonadati</taxon>
        <taxon>Pseudomonadota</taxon>
        <taxon>Gammaproteobacteria</taxon>
        <taxon>Thiotrichales</taxon>
        <taxon>Francisellaceae</taxon>
        <taxon>Allofrancisella</taxon>
    </lineage>
</organism>
<evidence type="ECO:0000313" key="8">
    <source>
        <dbReference type="EMBL" id="AJC49348.1"/>
    </source>
</evidence>
<feature type="domain" description="Polysaccharide chain length determinant N-terminal" evidence="7">
    <location>
        <begin position="11"/>
        <end position="63"/>
    </location>
</feature>
<keyword evidence="2" id="KW-1003">Cell membrane</keyword>
<reference evidence="8 9" key="1">
    <citation type="submission" date="2014-12" db="EMBL/GenBank/DDBJ databases">
        <title>Complete genome sequence of Francisella guanzhouensis strain 08HL01032 isolated from air-conditioning system in China.</title>
        <authorList>
            <person name="Svensson D."/>
            <person name="Ohrman C."/>
            <person name="Backman S."/>
            <person name="Karlsson E."/>
            <person name="Nilsson E."/>
            <person name="Bystrom M."/>
            <person name="Larkeryd A."/>
            <person name="Stenberg P."/>
            <person name="Scholtz H.C."/>
            <person name="Forsman M."/>
            <person name="Sjodin A."/>
        </authorList>
    </citation>
    <scope>NUCLEOTIDE SEQUENCE [LARGE SCALE GENOMIC DNA]</scope>
    <source>
        <strain evidence="8 9">08HL01032</strain>
    </source>
</reference>
<evidence type="ECO:0000256" key="2">
    <source>
        <dbReference type="ARBA" id="ARBA00022475"/>
    </source>
</evidence>
<protein>
    <recommendedName>
        <fullName evidence="7">Polysaccharide chain length determinant N-terminal domain-containing protein</fullName>
    </recommendedName>
</protein>
<proteinExistence type="predicted"/>
<feature type="transmembrane region" description="Helical" evidence="6">
    <location>
        <begin position="252"/>
        <end position="274"/>
    </location>
</feature>
<name>A0A0A8E5R0_9GAMM</name>
<gene>
    <name evidence="8" type="ORF">SD28_06805</name>
</gene>
<accession>A0A0A8E5R0</accession>
<evidence type="ECO:0000256" key="6">
    <source>
        <dbReference type="SAM" id="Phobius"/>
    </source>
</evidence>
<dbReference type="GO" id="GO:0005886">
    <property type="term" value="C:plasma membrane"/>
    <property type="evidence" value="ECO:0007669"/>
    <property type="project" value="UniProtKB-SubCell"/>
</dbReference>
<keyword evidence="4 6" id="KW-1133">Transmembrane helix</keyword>
<feature type="transmembrane region" description="Helical" evidence="6">
    <location>
        <begin position="28"/>
        <end position="47"/>
    </location>
</feature>
<evidence type="ECO:0000313" key="9">
    <source>
        <dbReference type="Proteomes" id="UP000031104"/>
    </source>
</evidence>
<evidence type="ECO:0000256" key="1">
    <source>
        <dbReference type="ARBA" id="ARBA00004651"/>
    </source>
</evidence>
<keyword evidence="5 6" id="KW-0472">Membrane</keyword>